<reference evidence="2" key="1">
    <citation type="submission" date="2017-04" db="EMBL/GenBank/DDBJ databases">
        <authorList>
            <person name="Abille Z."/>
            <person name="Afsharjavan R."/>
            <person name="Alms C.E."/>
            <person name="Anil A."/>
            <person name="Azuma E.A."/>
            <person name="Boateng D."/>
            <person name="Bowden K.V."/>
            <person name="Bui Q."/>
            <person name="Callaghan K.D."/>
            <person name="Canova P.N."/>
            <person name="Carter A.-G.V."/>
            <person name="Carty B."/>
            <person name="Choudhary A."/>
            <person name="Chugh K."/>
            <person name="Clark C.B."/>
            <person name="Clark J."/>
            <person name="Cortez R."/>
            <person name="Dalwadi R.M."/>
            <person name="Daou G."/>
            <person name="Das M."/>
            <person name="Dasari S."/>
            <person name="Davis E.H."/>
            <person name="Defreitas N."/>
            <person name="Demirji J."/>
            <person name="Endres C."/>
            <person name="Fakhar S."/>
            <person name="Feeley N."/>
            <person name="Flores D.C."/>
            <person name="Fowler A.R."/>
            <person name="George T."/>
            <person name="Greis H.L."/>
            <person name="Groleau D.L."/>
            <person name="Gulati J.K."/>
            <person name="Guzman W."/>
            <person name="Hallworth A.N."/>
            <person name="Hariri A."/>
            <person name="Haya V.N."/>
            <person name="Hoffman A.K."/>
            <person name="Horne B."/>
            <person name="Howard T."/>
            <person name="Iglesia A.J."/>
            <person name="Ijezie O.D."/>
            <person name="Incognito N.A."/>
            <person name="Inen J.A."/>
            <person name="Jaiswal A."/>
            <person name="Jezek R.A."/>
            <person name="Kawa A.C."/>
            <person name="Khan F."/>
            <person name="Khin A.C."/>
            <person name="Knapo J."/>
            <person name="Kong A.S."/>
            <person name="Le B.Q."/>
            <person name="Le Q.M."/>
            <person name="Le T.-H.M."/>
            <person name="Lee M."/>
            <person name="Lockwood J.L."/>
            <person name="Loto-Rojas G.S."/>
            <person name="Mantzavinos A."/>
            <person name="Martinez D.R."/>
            <person name="Meadows A.R."/>
            <person name="Mehr S."/>
            <person name="Mellon M.N."/>
            <person name="Memon S."/>
            <person name="Miller B."/>
            <person name="Min S."/>
            <person name="Mitchell L.M."/>
            <person name="Mohamed I.R."/>
            <person name="Mohammed F.O."/>
            <person name="More S."/>
            <person name="Muntaha S."/>
            <person name="Nadeem I."/>
            <person name="Ndjeumen-Njinguet A.S."/>
            <person name="Ng P."/>
            <person name="Ngu V.E."/>
            <person name="Nguyen B.N."/>
            <person name="OHern C.T."/>
            <person name="Oboh U.S."/>
            <person name="Pagano C.W."/>
            <person name="Panakal P.R."/>
            <person name="Park D.A."/>
            <person name="Parsana D."/>
            <person name="Patel P."/>
            <person name="Patel V.S."/>
            <person name="Patwardhan V.M."/>
            <person name="Pawar S.D."/>
            <person name="Payne V.R."/>
            <person name="Petricel I.M."/>
            <person name="Phillips C."/>
            <person name="Puglisi K.M."/>
            <person name="Ramaprasad G."/>
            <person name="Raza A.S."/>
            <person name="Rivera-Oven A.G."/>
            <person name="Robins E."/>
            <person name="Roeun D.C."/>
            <person name="Rostovtseva N."/>
            <person name="Sadat M."/>
            <person name="Seas A."/>
            <person name="So E.J."/>
            <person name="Sogbesan C."/>
            <person name="Strumsky L.A."/>
            <person name="Sun J.L."/>
            <person name="Sutherland H.J."/>
            <person name="Tchakounte I."/>
            <person name="Tewell J.R."/>
            <person name="Thapa D.J."/>
            <person name="Tkach Y."/>
            <person name="Tran C.D."/>
            <person name="Tran V."/>
            <person name="Vithayathil T."/>
            <person name="Vivekanandan A."/>
            <person name="Wang S.R."/>
            <person name="White E."/>
            <person name="Yang A.L."/>
            <person name="Ye D.T."/>
            <person name="Yirenkyi M."/>
            <person name="Zarb J.S."/>
            <person name="Zhang S."/>
            <person name="Zhou M.T."/>
            <person name="Cao A."/>
            <person name="Nguyen K.M."/>
            <person name="Patel K."/>
            <person name="Patel P."/>
            <person name="Pennington E."/>
            <person name="Sendze O."/>
            <person name="Zahangir S."/>
            <person name="Correa-Mendez M."/>
            <person name="Fabian M.F."/>
            <person name="Liu S."/>
            <person name="Jethmalani Y."/>
            <person name="Nunn R."/>
            <person name="Prakash A."/>
            <person name="Louise T."/>
            <person name="Russell D.A."/>
            <person name="Hatfull G.F."/>
            <person name="Erill I."/>
            <person name="Caruso S.M."/>
        </authorList>
    </citation>
    <scope>NUCLEOTIDE SEQUENCE [LARGE SCALE GENOMIC DNA]</scope>
</reference>
<dbReference type="Proteomes" id="UP000222741">
    <property type="component" value="Segment"/>
</dbReference>
<evidence type="ECO:0000313" key="1">
    <source>
        <dbReference type="EMBL" id="ARQ95030.1"/>
    </source>
</evidence>
<dbReference type="EMBL" id="KY888882">
    <property type="protein sequence ID" value="ARQ95030.1"/>
    <property type="molecule type" value="Genomic_DNA"/>
</dbReference>
<evidence type="ECO:0000313" key="2">
    <source>
        <dbReference type="Proteomes" id="UP000222741"/>
    </source>
</evidence>
<accession>A0A1X9SG77</accession>
<gene>
    <name evidence="1" type="ORF">FLAPJACK_119</name>
</gene>
<sequence length="141" mass="16125">MATKTKKELQEEIENLQTLVSHIMTQGALPIEDMQVYMEYLLTGQVKSEEHAEQINELAQRSATISDATILARLSFTQIMQEIDEKLTHVMREVQLQKSVLEKLGATAEMYDEAAESHDKKVKEMMEAHTTKKEEVDETTL</sequence>
<name>A0A1X9SG77_9CAUD</name>
<protein>
    <submittedName>
        <fullName evidence="1">Uncharacterized protein</fullName>
    </submittedName>
</protein>
<proteinExistence type="predicted"/>
<organism evidence="1 2">
    <name type="scientific">Bacillus phage Flapjack</name>
    <dbReference type="NCBI Taxonomy" id="1983465"/>
    <lineage>
        <taxon>Viruses</taxon>
        <taxon>Duplodnaviria</taxon>
        <taxon>Heunggongvirae</taxon>
        <taxon>Uroviricota</taxon>
        <taxon>Caudoviricetes</taxon>
        <taxon>Herelleviridae</taxon>
        <taxon>Bastillevirinae</taxon>
        <taxon>Bequatrovirus</taxon>
        <taxon>Bequatrovirus spock</taxon>
    </lineage>
</organism>